<evidence type="ECO:0000256" key="1">
    <source>
        <dbReference type="SAM" id="Phobius"/>
    </source>
</evidence>
<feature type="transmembrane region" description="Helical" evidence="1">
    <location>
        <begin position="15"/>
        <end position="33"/>
    </location>
</feature>
<dbReference type="EMBL" id="FWEY01000003">
    <property type="protein sequence ID" value="SLM51705.1"/>
    <property type="molecule type" value="Genomic_DNA"/>
</dbReference>
<evidence type="ECO:0000313" key="3">
    <source>
        <dbReference type="Proteomes" id="UP000195985"/>
    </source>
</evidence>
<reference evidence="3" key="1">
    <citation type="submission" date="2016-04" db="EMBL/GenBank/DDBJ databases">
        <authorList>
            <person name="Strepis N."/>
        </authorList>
    </citation>
    <scope>NUCLEOTIDE SEQUENCE [LARGE SCALE GENOMIC DNA]</scope>
</reference>
<accession>A0A1W1IFB8</accession>
<sequence>MGSTHAINLLQTNFYFTYFTFWGFYFSAGYFVWKKLHRANMRNIRGCEK</sequence>
<keyword evidence="1" id="KW-0812">Transmembrane</keyword>
<dbReference type="STRING" id="43064.SAMN04488086_10488"/>
<evidence type="ECO:0000313" key="2">
    <source>
        <dbReference type="EMBL" id="SLM51705.1"/>
    </source>
</evidence>
<dbReference type="Proteomes" id="UP000195985">
    <property type="component" value="Unassembled WGS sequence"/>
</dbReference>
<name>A0A1W1IFB8_9LACT</name>
<protein>
    <submittedName>
        <fullName evidence="2">Uncharacterized protein</fullName>
    </submittedName>
</protein>
<gene>
    <name evidence="2" type="ORF">TPAS_1383</name>
</gene>
<proteinExistence type="predicted"/>
<keyword evidence="1" id="KW-1133">Transmembrane helix</keyword>
<organism evidence="2 3">
    <name type="scientific">Trichococcus pasteurii</name>
    <dbReference type="NCBI Taxonomy" id="43064"/>
    <lineage>
        <taxon>Bacteria</taxon>
        <taxon>Bacillati</taxon>
        <taxon>Bacillota</taxon>
        <taxon>Bacilli</taxon>
        <taxon>Lactobacillales</taxon>
        <taxon>Carnobacteriaceae</taxon>
        <taxon>Trichococcus</taxon>
    </lineage>
</organism>
<dbReference type="AlphaFoldDB" id="A0A1W1IFB8"/>
<keyword evidence="3" id="KW-1185">Reference proteome</keyword>
<keyword evidence="1" id="KW-0472">Membrane</keyword>